<gene>
    <name evidence="1" type="ORF">T265_14135</name>
</gene>
<evidence type="ECO:0000313" key="2">
    <source>
        <dbReference type="Proteomes" id="UP000054324"/>
    </source>
</evidence>
<reference evidence="1 2" key="1">
    <citation type="submission" date="2013-11" db="EMBL/GenBank/DDBJ databases">
        <title>Opisthorchis viverrini - life in the bile duct.</title>
        <authorList>
            <person name="Young N.D."/>
            <person name="Nagarajan N."/>
            <person name="Lin S.J."/>
            <person name="Korhonen P.K."/>
            <person name="Jex A.R."/>
            <person name="Hall R.S."/>
            <person name="Safavi-Hemami H."/>
            <person name="Kaewkong W."/>
            <person name="Bertrand D."/>
            <person name="Gao S."/>
            <person name="Seet Q."/>
            <person name="Wongkham S."/>
            <person name="Teh B.T."/>
            <person name="Wongkham C."/>
            <person name="Intapan P.M."/>
            <person name="Maleewong W."/>
            <person name="Yang X."/>
            <person name="Hu M."/>
            <person name="Wang Z."/>
            <person name="Hofmann A."/>
            <person name="Sternberg P.W."/>
            <person name="Tan P."/>
            <person name="Wang J."/>
            <person name="Gasser R.B."/>
        </authorList>
    </citation>
    <scope>NUCLEOTIDE SEQUENCE [LARGE SCALE GENOMIC DNA]</scope>
</reference>
<dbReference type="GeneID" id="20328301"/>
<dbReference type="CTD" id="20328301"/>
<sequence length="247" mass="28295">MPQQEQSEHVSTESEQIATCIKRILDSIRCIKPQLVCFYRSINLEALGLQIKQLCSLLRSDSNSRAVKQEKTDHSPPPGQDYLLGVCRTKPPIKKPTVYKIIHSTRYDSGKAHKTYGRAKLNMGDNITQENIQGVVNYATAIRVDITHATKMLCVLEDLIRMLDHKYCKRGKPDIKVASQKDVQVSSNSGEISQVRRTFGSLSECVSRINSRRHMDRILIHLRRRSTANSLIYLIDQERHKKSPWRL</sequence>
<dbReference type="EMBL" id="KL596765">
    <property type="protein sequence ID" value="KER25817.1"/>
    <property type="molecule type" value="Genomic_DNA"/>
</dbReference>
<dbReference type="OrthoDB" id="6272346at2759"/>
<name>A0A074ZJ72_OPIVI</name>
<dbReference type="Proteomes" id="UP000054324">
    <property type="component" value="Unassembled WGS sequence"/>
</dbReference>
<evidence type="ECO:0000313" key="1">
    <source>
        <dbReference type="EMBL" id="KER25817.1"/>
    </source>
</evidence>
<proteinExistence type="predicted"/>
<protein>
    <submittedName>
        <fullName evidence="1">Uncharacterized protein</fullName>
    </submittedName>
</protein>
<feature type="non-terminal residue" evidence="1">
    <location>
        <position position="247"/>
    </location>
</feature>
<dbReference type="RefSeq" id="XP_009170440.1">
    <property type="nucleotide sequence ID" value="XM_009172176.1"/>
</dbReference>
<accession>A0A074ZJ72</accession>
<dbReference type="AlphaFoldDB" id="A0A074ZJ72"/>
<dbReference type="KEGG" id="ovi:T265_14135"/>
<keyword evidence="2" id="KW-1185">Reference proteome</keyword>
<organism evidence="1 2">
    <name type="scientific">Opisthorchis viverrini</name>
    <name type="common">Southeast Asian liver fluke</name>
    <dbReference type="NCBI Taxonomy" id="6198"/>
    <lineage>
        <taxon>Eukaryota</taxon>
        <taxon>Metazoa</taxon>
        <taxon>Spiralia</taxon>
        <taxon>Lophotrochozoa</taxon>
        <taxon>Platyhelminthes</taxon>
        <taxon>Trematoda</taxon>
        <taxon>Digenea</taxon>
        <taxon>Opisthorchiida</taxon>
        <taxon>Opisthorchiata</taxon>
        <taxon>Opisthorchiidae</taxon>
        <taxon>Opisthorchis</taxon>
    </lineage>
</organism>